<keyword evidence="2" id="KW-1185">Reference proteome</keyword>
<comment type="caution">
    <text evidence="1">The sequence shown here is derived from an EMBL/GenBank/DDBJ whole genome shotgun (WGS) entry which is preliminary data.</text>
</comment>
<gene>
    <name evidence="1" type="ORF">J5U18_12650</name>
</gene>
<protein>
    <submittedName>
        <fullName evidence="1">Uncharacterized protein</fullName>
    </submittedName>
</protein>
<dbReference type="EMBL" id="JAGKSB010000017">
    <property type="protein sequence ID" value="MBP3944390.1"/>
    <property type="molecule type" value="Genomic_DNA"/>
</dbReference>
<evidence type="ECO:0000313" key="2">
    <source>
        <dbReference type="Proteomes" id="UP000679691"/>
    </source>
</evidence>
<sequence>MITATIHPDQRVLVVQYPDFTNLKQEVHLISSNQHAENLIRIRSVKFISNALRSYVNGREVAYFYAGSLTIPRITAIAQLRLILDTFSEGSLIRLTHRIAQAKHALNKIEPSLNSSKRINYEQKIKPVLEWCDQYAAAAYPILKK</sequence>
<dbReference type="Proteomes" id="UP000679691">
    <property type="component" value="Unassembled WGS sequence"/>
</dbReference>
<accession>A0A8T4HBA8</accession>
<proteinExistence type="predicted"/>
<dbReference type="RefSeq" id="WP_353547901.1">
    <property type="nucleotide sequence ID" value="NZ_JAGKSB010000017.1"/>
</dbReference>
<name>A0A8T4HBA8_9SPHI</name>
<evidence type="ECO:0000313" key="1">
    <source>
        <dbReference type="EMBL" id="MBP3944390.1"/>
    </source>
</evidence>
<organism evidence="1 2">
    <name type="scientific">Rhinopithecimicrobium faecis</name>
    <dbReference type="NCBI Taxonomy" id="2820698"/>
    <lineage>
        <taxon>Bacteria</taxon>
        <taxon>Pseudomonadati</taxon>
        <taxon>Bacteroidota</taxon>
        <taxon>Sphingobacteriia</taxon>
        <taxon>Sphingobacteriales</taxon>
        <taxon>Sphingobacteriaceae</taxon>
        <taxon>Rhinopithecimicrobium</taxon>
    </lineage>
</organism>
<dbReference type="AlphaFoldDB" id="A0A8T4HBA8"/>
<reference evidence="1" key="1">
    <citation type="submission" date="2021-03" db="EMBL/GenBank/DDBJ databases">
        <authorList>
            <person name="Lu T."/>
            <person name="Wang Q."/>
            <person name="Han X."/>
        </authorList>
    </citation>
    <scope>NUCLEOTIDE SEQUENCE</scope>
    <source>
        <strain evidence="1">WQ 2009</strain>
    </source>
</reference>